<reference evidence="2 3" key="1">
    <citation type="submission" date="2018-07" db="EMBL/GenBank/DDBJ databases">
        <title>Streptomyces species from bats.</title>
        <authorList>
            <person name="Dunlap C."/>
        </authorList>
    </citation>
    <scope>NUCLEOTIDE SEQUENCE [LARGE SCALE GENOMIC DNA]</scope>
    <source>
        <strain evidence="2 3">AC230</strain>
    </source>
</reference>
<keyword evidence="1" id="KW-1133">Transmembrane helix</keyword>
<evidence type="ECO:0000256" key="1">
    <source>
        <dbReference type="SAM" id="Phobius"/>
    </source>
</evidence>
<dbReference type="AlphaFoldDB" id="A0A370AXA8"/>
<keyword evidence="1" id="KW-0472">Membrane</keyword>
<feature type="transmembrane region" description="Helical" evidence="1">
    <location>
        <begin position="166"/>
        <end position="184"/>
    </location>
</feature>
<dbReference type="EMBL" id="QQNA01000387">
    <property type="protein sequence ID" value="RDG31725.1"/>
    <property type="molecule type" value="Genomic_DNA"/>
</dbReference>
<feature type="transmembrane region" description="Helical" evidence="1">
    <location>
        <begin position="140"/>
        <end position="160"/>
    </location>
</feature>
<dbReference type="InterPro" id="IPR009339">
    <property type="entry name" value="DUF998"/>
</dbReference>
<dbReference type="Pfam" id="PF06197">
    <property type="entry name" value="DUF998"/>
    <property type="match status" value="1"/>
</dbReference>
<name>A0A370AXA8_9ACTN</name>
<dbReference type="Proteomes" id="UP000253741">
    <property type="component" value="Unassembled WGS sequence"/>
</dbReference>
<accession>A0A370AXA8</accession>
<comment type="caution">
    <text evidence="2">The sequence shown here is derived from an EMBL/GenBank/DDBJ whole genome shotgun (WGS) entry which is preliminary data.</text>
</comment>
<proteinExistence type="predicted"/>
<feature type="transmembrane region" description="Helical" evidence="1">
    <location>
        <begin position="49"/>
        <end position="70"/>
    </location>
</feature>
<gene>
    <name evidence="2" type="ORF">DVH02_33095</name>
</gene>
<feature type="transmembrane region" description="Helical" evidence="1">
    <location>
        <begin position="77"/>
        <end position="96"/>
    </location>
</feature>
<feature type="transmembrane region" description="Helical" evidence="1">
    <location>
        <begin position="7"/>
        <end position="29"/>
    </location>
</feature>
<keyword evidence="1" id="KW-0812">Transmembrane</keyword>
<feature type="transmembrane region" description="Helical" evidence="1">
    <location>
        <begin position="116"/>
        <end position="133"/>
    </location>
</feature>
<evidence type="ECO:0000313" key="3">
    <source>
        <dbReference type="Proteomes" id="UP000253741"/>
    </source>
</evidence>
<organism evidence="2 3">
    <name type="scientific">Streptomyces corynorhini</name>
    <dbReference type="NCBI Taxonomy" id="2282652"/>
    <lineage>
        <taxon>Bacteria</taxon>
        <taxon>Bacillati</taxon>
        <taxon>Actinomycetota</taxon>
        <taxon>Actinomycetes</taxon>
        <taxon>Kitasatosporales</taxon>
        <taxon>Streptomycetaceae</taxon>
        <taxon>Streptomyces</taxon>
    </lineage>
</organism>
<sequence>MMILRRGLLWCGVAGSALFLLLMLVNDVIKPDYDPVRDAVSEAEIGSGGWLQILNFVVSGLLIAASSVAISQTVNRWTGVLVGFVGAGLALSGVFVTDPVPTDHTTWHGTIHNATGTISSVALIAACFVAARWQATSRWCWYSVLVGIAMPLTFVVALGATESLGIWQRLTNVLGWTWLIALEVRAMRTPMTSRA</sequence>
<keyword evidence="3" id="KW-1185">Reference proteome</keyword>
<evidence type="ECO:0000313" key="2">
    <source>
        <dbReference type="EMBL" id="RDG31725.1"/>
    </source>
</evidence>
<protein>
    <submittedName>
        <fullName evidence="2">DUF998 domain-containing protein</fullName>
    </submittedName>
</protein>